<protein>
    <submittedName>
        <fullName evidence="2">Uncharacterized protein</fullName>
    </submittedName>
</protein>
<comment type="caution">
    <text evidence="2">The sequence shown here is derived from an EMBL/GenBank/DDBJ whole genome shotgun (WGS) entry which is preliminary data.</text>
</comment>
<name>A0A8T4L4G7_9ARCH</name>
<gene>
    <name evidence="2" type="ORF">J4215_02535</name>
</gene>
<dbReference type="EMBL" id="JAGVWC010000009">
    <property type="protein sequence ID" value="MBS3061437.1"/>
    <property type="molecule type" value="Genomic_DNA"/>
</dbReference>
<reference evidence="2" key="1">
    <citation type="submission" date="2021-03" db="EMBL/GenBank/DDBJ databases">
        <authorList>
            <person name="Jaffe A."/>
        </authorList>
    </citation>
    <scope>NUCLEOTIDE SEQUENCE</scope>
    <source>
        <strain evidence="2">RIFCSPLOWO2_01_FULL_AR10_48_17</strain>
    </source>
</reference>
<dbReference type="AlphaFoldDB" id="A0A8T4L4G7"/>
<keyword evidence="1" id="KW-0812">Transmembrane</keyword>
<feature type="transmembrane region" description="Helical" evidence="1">
    <location>
        <begin position="15"/>
        <end position="36"/>
    </location>
</feature>
<organism evidence="2 3">
    <name type="scientific">Candidatus Iainarchaeum sp</name>
    <dbReference type="NCBI Taxonomy" id="3101447"/>
    <lineage>
        <taxon>Archaea</taxon>
        <taxon>Candidatus Iainarchaeota</taxon>
        <taxon>Candidatus Iainarchaeia</taxon>
        <taxon>Candidatus Iainarchaeales</taxon>
        <taxon>Candidatus Iainarchaeaceae</taxon>
        <taxon>Candidatus Iainarchaeum</taxon>
    </lineage>
</organism>
<sequence length="169" mass="19175">MLNKKGYLGSIGDDLPSLIPLTFALLVFFASLGFTFNQFDLRQEKFDQKLLKLKIGSTLKGDSLINDYDQFETACRTLNITSFKFRAAIYNMGDYSSGYKRIKLFEDSEPEDVAEMIEFEGQPFLCENSDQSLFFTNLAAQQPENVMYPVAVNLDGDVKTGMLVVTVWR</sequence>
<keyword evidence="1" id="KW-1133">Transmembrane helix</keyword>
<proteinExistence type="predicted"/>
<dbReference type="Proteomes" id="UP000675968">
    <property type="component" value="Unassembled WGS sequence"/>
</dbReference>
<evidence type="ECO:0000313" key="2">
    <source>
        <dbReference type="EMBL" id="MBS3061437.1"/>
    </source>
</evidence>
<evidence type="ECO:0000256" key="1">
    <source>
        <dbReference type="SAM" id="Phobius"/>
    </source>
</evidence>
<reference evidence="2" key="2">
    <citation type="submission" date="2021-05" db="EMBL/GenBank/DDBJ databases">
        <title>Protein family content uncovers lineage relationships and bacterial pathway maintenance mechanisms in DPANN archaea.</title>
        <authorList>
            <person name="Castelle C.J."/>
            <person name="Meheust R."/>
            <person name="Jaffe A.L."/>
            <person name="Seitz K."/>
            <person name="Gong X."/>
            <person name="Baker B.J."/>
            <person name="Banfield J.F."/>
        </authorList>
    </citation>
    <scope>NUCLEOTIDE SEQUENCE</scope>
    <source>
        <strain evidence="2">RIFCSPLOWO2_01_FULL_AR10_48_17</strain>
    </source>
</reference>
<evidence type="ECO:0000313" key="3">
    <source>
        <dbReference type="Proteomes" id="UP000675968"/>
    </source>
</evidence>
<accession>A0A8T4L4G7</accession>
<keyword evidence="1" id="KW-0472">Membrane</keyword>